<dbReference type="Proteomes" id="UP001151518">
    <property type="component" value="Unassembled WGS sequence"/>
</dbReference>
<name>A0A9W8G2H9_9FUNG</name>
<protein>
    <recommendedName>
        <fullName evidence="4">Ubiquitin-like domain-containing protein</fullName>
    </recommendedName>
</protein>
<dbReference type="InterPro" id="IPR047154">
    <property type="entry name" value="UBL4A-like"/>
</dbReference>
<proteinExistence type="predicted"/>
<reference evidence="5" key="1">
    <citation type="submission" date="2022-07" db="EMBL/GenBank/DDBJ databases">
        <title>Phylogenomic reconstructions and comparative analyses of Kickxellomycotina fungi.</title>
        <authorList>
            <person name="Reynolds N.K."/>
            <person name="Stajich J.E."/>
            <person name="Barry K."/>
            <person name="Grigoriev I.V."/>
            <person name="Crous P."/>
            <person name="Smith M.E."/>
        </authorList>
    </citation>
    <scope>NUCLEOTIDE SEQUENCE</scope>
    <source>
        <strain evidence="5">NRRL 3115</strain>
    </source>
</reference>
<dbReference type="OrthoDB" id="428577at2759"/>
<dbReference type="GO" id="GO:0071818">
    <property type="term" value="C:BAT3 complex"/>
    <property type="evidence" value="ECO:0007669"/>
    <property type="project" value="TreeGrafter"/>
</dbReference>
<evidence type="ECO:0000256" key="1">
    <source>
        <dbReference type="ARBA" id="ARBA00004514"/>
    </source>
</evidence>
<evidence type="ECO:0000256" key="3">
    <source>
        <dbReference type="SAM" id="MobiDB-lite"/>
    </source>
</evidence>
<evidence type="ECO:0000259" key="4">
    <source>
        <dbReference type="PROSITE" id="PS50053"/>
    </source>
</evidence>
<dbReference type="PANTHER" id="PTHR46555:SF1">
    <property type="entry name" value="UBIQUITIN-LIKE PROTEIN 4A"/>
    <property type="match status" value="1"/>
</dbReference>
<dbReference type="InterPro" id="IPR029071">
    <property type="entry name" value="Ubiquitin-like_domsf"/>
</dbReference>
<dbReference type="SMART" id="SM00213">
    <property type="entry name" value="UBQ"/>
    <property type="match status" value="1"/>
</dbReference>
<dbReference type="Pfam" id="PF00240">
    <property type="entry name" value="ubiquitin"/>
    <property type="match status" value="1"/>
</dbReference>
<organism evidence="5 6">
    <name type="scientific">Coemansia spiralis</name>
    <dbReference type="NCBI Taxonomy" id="417178"/>
    <lineage>
        <taxon>Eukaryota</taxon>
        <taxon>Fungi</taxon>
        <taxon>Fungi incertae sedis</taxon>
        <taxon>Zoopagomycota</taxon>
        <taxon>Kickxellomycotina</taxon>
        <taxon>Kickxellomycetes</taxon>
        <taxon>Kickxellales</taxon>
        <taxon>Kickxellaceae</taxon>
        <taxon>Coemansia</taxon>
    </lineage>
</organism>
<feature type="domain" description="Ubiquitin-like" evidence="4">
    <location>
        <begin position="63"/>
        <end position="140"/>
    </location>
</feature>
<feature type="compositionally biased region" description="Polar residues" evidence="3">
    <location>
        <begin position="196"/>
        <end position="213"/>
    </location>
</feature>
<sequence>MATDADFFNTTLAQLSKLTSSVRTFAADTKVPDGIRYPPKNYDFKMPAIQTTSLAPEDREDYFTLTFKTLKPPVRKFTVHASSVRTVTQVKRHLSKISNIPVNSMRLVLNGKGLVDSKLIGDYAIQDDSVIQIISKPSGSPLPEAENLSLAGSTADAADISNPLSSVLDKETGGFEEGVISARIKKAKAGLPDASEYTSDASSDGESAQIISQQTKAQLQQKNSAFRNSLRELVHSQFGSSQAGNVDRLLNDYFESL</sequence>
<dbReference type="Gene3D" id="3.10.20.90">
    <property type="entry name" value="Phosphatidylinositol 3-kinase Catalytic Subunit, Chain A, domain 1"/>
    <property type="match status" value="1"/>
</dbReference>
<comment type="caution">
    <text evidence="5">The sequence shown here is derived from an EMBL/GenBank/DDBJ whole genome shotgun (WGS) entry which is preliminary data.</text>
</comment>
<feature type="region of interest" description="Disordered" evidence="3">
    <location>
        <begin position="191"/>
        <end position="213"/>
    </location>
</feature>
<dbReference type="GO" id="GO:0051087">
    <property type="term" value="F:protein-folding chaperone binding"/>
    <property type="evidence" value="ECO:0007669"/>
    <property type="project" value="TreeGrafter"/>
</dbReference>
<dbReference type="InterPro" id="IPR000626">
    <property type="entry name" value="Ubiquitin-like_dom"/>
</dbReference>
<evidence type="ECO:0000313" key="6">
    <source>
        <dbReference type="Proteomes" id="UP001151518"/>
    </source>
</evidence>
<dbReference type="EMBL" id="JANBTW010000124">
    <property type="protein sequence ID" value="KAJ2670450.1"/>
    <property type="molecule type" value="Genomic_DNA"/>
</dbReference>
<dbReference type="PANTHER" id="PTHR46555">
    <property type="entry name" value="UBIQUITIN-LIKE PROTEIN 4A"/>
    <property type="match status" value="1"/>
</dbReference>
<dbReference type="GO" id="GO:0006620">
    <property type="term" value="P:post-translational protein targeting to endoplasmic reticulum membrane"/>
    <property type="evidence" value="ECO:0007669"/>
    <property type="project" value="InterPro"/>
</dbReference>
<dbReference type="SUPFAM" id="SSF54236">
    <property type="entry name" value="Ubiquitin-like"/>
    <property type="match status" value="1"/>
</dbReference>
<dbReference type="PROSITE" id="PS50053">
    <property type="entry name" value="UBIQUITIN_2"/>
    <property type="match status" value="1"/>
</dbReference>
<comment type="subcellular location">
    <subcellularLocation>
        <location evidence="1">Cytoplasm</location>
        <location evidence="1">Cytosol</location>
    </subcellularLocation>
</comment>
<dbReference type="GO" id="GO:0071816">
    <property type="term" value="P:tail-anchored membrane protein insertion into ER membrane"/>
    <property type="evidence" value="ECO:0007669"/>
    <property type="project" value="TreeGrafter"/>
</dbReference>
<accession>A0A9W8G2H9</accession>
<keyword evidence="2" id="KW-0963">Cytoplasm</keyword>
<dbReference type="AlphaFoldDB" id="A0A9W8G2H9"/>
<evidence type="ECO:0000313" key="5">
    <source>
        <dbReference type="EMBL" id="KAJ2670450.1"/>
    </source>
</evidence>
<gene>
    <name evidence="5" type="ORF">GGI25_005834</name>
</gene>
<evidence type="ECO:0000256" key="2">
    <source>
        <dbReference type="ARBA" id="ARBA00022490"/>
    </source>
</evidence>
<dbReference type="CDD" id="cd17039">
    <property type="entry name" value="Ubl_ubiquitin_like"/>
    <property type="match status" value="1"/>
</dbReference>